<proteinExistence type="predicted"/>
<protein>
    <submittedName>
        <fullName evidence="1">Uncharacterized protein</fullName>
    </submittedName>
</protein>
<dbReference type="EMBL" id="JAVTXN010000084">
    <property type="protein sequence ID" value="MDT9610546.1"/>
    <property type="molecule type" value="Genomic_DNA"/>
</dbReference>
<evidence type="ECO:0000313" key="2">
    <source>
        <dbReference type="Proteomes" id="UP001253287"/>
    </source>
</evidence>
<accession>A0AAW8WQK6</accession>
<sequence length="409" mass="46704">MNEKITANQFCHEMLIATKKHLITHTDFKIGNNPNFLYYVPKLFTTEIEGPNGEDAKVAQAFFNTWNYLQGHPDNQKNVTSKLIEEIEFTSSAAMSMPKAFALNIEARLFNEQAQVLADYSIKGLKFGTPAPNKACMYPYISNGHKRYYGIMLPYPNLEAKNTYRLEIIEHYTLNVNGKEGNFTRKIIVPISVGNTGNRHFAEFVAGKKIYNILQYSSFEFYNRKPDDWKLSLGKFNNKVEWYHDCSYTPDHVQEHVMGKQTIWFGDSVVPSLMMAVSNIVQPIILNRFNGNDEDFFYSVLKYVNQIDSLTFDSLTQLNNEYLAQSLTLASDGLAKSLIASTVNAKFKPSICNKELNHNGLGCSNVNIFNMIYSKGNRHLSMTDELPYLINSRYDFEELTPEIVVNAVN</sequence>
<dbReference type="Proteomes" id="UP001253287">
    <property type="component" value="Unassembled WGS sequence"/>
</dbReference>
<comment type="caution">
    <text evidence="1">The sequence shown here is derived from an EMBL/GenBank/DDBJ whole genome shotgun (WGS) entry which is preliminary data.</text>
</comment>
<name>A0AAW8WQK6_9LACO</name>
<organism evidence="1 2">
    <name type="scientific">Lactobacillus crispatus</name>
    <dbReference type="NCBI Taxonomy" id="47770"/>
    <lineage>
        <taxon>Bacteria</taxon>
        <taxon>Bacillati</taxon>
        <taxon>Bacillota</taxon>
        <taxon>Bacilli</taxon>
        <taxon>Lactobacillales</taxon>
        <taxon>Lactobacillaceae</taxon>
        <taxon>Lactobacillus</taxon>
    </lineage>
</organism>
<dbReference type="AlphaFoldDB" id="A0AAW8WQK6"/>
<gene>
    <name evidence="1" type="ORF">RON39_10635</name>
</gene>
<reference evidence="1" key="1">
    <citation type="submission" date="2023-08" db="EMBL/GenBank/DDBJ databases">
        <title>Lactobacillus from the Female Urinary Tract.</title>
        <authorList>
            <person name="Stegman N."/>
            <person name="Jackson B."/>
            <person name="Steiling M."/>
            <person name="Sedano C."/>
            <person name="Wolfe A."/>
            <person name="Putonti C."/>
        </authorList>
    </citation>
    <scope>NUCLEOTIDE SEQUENCE</scope>
    <source>
        <strain evidence="1">UMB5661</strain>
    </source>
</reference>
<evidence type="ECO:0000313" key="1">
    <source>
        <dbReference type="EMBL" id="MDT9610546.1"/>
    </source>
</evidence>
<dbReference type="RefSeq" id="WP_315689330.1">
    <property type="nucleotide sequence ID" value="NZ_JAVTXG010000083.1"/>
</dbReference>